<evidence type="ECO:0000313" key="3">
    <source>
        <dbReference type="Proteomes" id="UP000244855"/>
    </source>
</evidence>
<dbReference type="STRING" id="97972.A0A2V1DF37"/>
<gene>
    <name evidence="2" type="ORF">DM02DRAFT_674679</name>
</gene>
<evidence type="ECO:0000256" key="1">
    <source>
        <dbReference type="SAM" id="MobiDB-lite"/>
    </source>
</evidence>
<reference evidence="2 3" key="1">
    <citation type="journal article" date="2018" name="Sci. Rep.">
        <title>Comparative genomics provides insights into the lifestyle and reveals functional heterogeneity of dark septate endophytic fungi.</title>
        <authorList>
            <person name="Knapp D.G."/>
            <person name="Nemeth J.B."/>
            <person name="Barry K."/>
            <person name="Hainaut M."/>
            <person name="Henrissat B."/>
            <person name="Johnson J."/>
            <person name="Kuo A."/>
            <person name="Lim J.H.P."/>
            <person name="Lipzen A."/>
            <person name="Nolan M."/>
            <person name="Ohm R.A."/>
            <person name="Tamas L."/>
            <person name="Grigoriev I.V."/>
            <person name="Spatafora J.W."/>
            <person name="Nagy L.G."/>
            <person name="Kovacs G.M."/>
        </authorList>
    </citation>
    <scope>NUCLEOTIDE SEQUENCE [LARGE SCALE GENOMIC DNA]</scope>
    <source>
        <strain evidence="2 3">DSE2036</strain>
    </source>
</reference>
<accession>A0A2V1DF37</accession>
<dbReference type="AlphaFoldDB" id="A0A2V1DF37"/>
<sequence length="584" mass="64049">MAYSPYVDFLVALCVGPGSRKYYVPKHLFLQNSGQIASSLSPLSPHIYLPDIGEGTGHVLTHYLHTGAYQTLESLETSSPKVYAEFKQALAAYHMARTYDIVGLQQLAIAEMEQCGSAITISNILEAAKEDFSKLASNVGWFQEYVTERLSAAFDDDFTIFATNNFFARISNVDLYKFVTDLRVEEKGEEQKRKQEEEQDAAVAATTTSGDPSCADQTNNASPHDNWGSPTAALLKKKKKSKKGKAAETPPAVPDPPTTFDSHNPDDSTNGAPKAAMNFGDVVSGNDFRLGGLTSGWGLGWGSDTIESAVPEVEEKPADDDGWNFSFNSKGKKAVHATPIEESVPEPVPELAKEDDAWQWGTMTSSEKKNKCENSIEEVAEEPVVEDPPPPEPAPPPVDDDWGSFAPTGGKKKTKKGKRYPKQEPPPPPAASEPEPEPVYQEPLLLPTEPEPESEPVKEEPLVNPFKGLGKSDKKKLEAKMRKEAEAKVEEEKRFKEEEKAAVAAVATESPENDGWSYHWGTATTTTKVKKGTKDEPADFQGKEGSLSGIALELRRYVETEGLVCPNQAEHLRGEQMWKNCRLC</sequence>
<dbReference type="PANTHER" id="PTHR37538:SF4">
    <property type="entry name" value="PITSLRE SERINE_THREONINE-PROTEIN KINASE CDC2L1"/>
    <property type="match status" value="1"/>
</dbReference>
<name>A0A2V1DF37_9PLEO</name>
<feature type="region of interest" description="Disordered" evidence="1">
    <location>
        <begin position="296"/>
        <end position="478"/>
    </location>
</feature>
<organism evidence="2 3">
    <name type="scientific">Periconia macrospinosa</name>
    <dbReference type="NCBI Taxonomy" id="97972"/>
    <lineage>
        <taxon>Eukaryota</taxon>
        <taxon>Fungi</taxon>
        <taxon>Dikarya</taxon>
        <taxon>Ascomycota</taxon>
        <taxon>Pezizomycotina</taxon>
        <taxon>Dothideomycetes</taxon>
        <taxon>Pleosporomycetidae</taxon>
        <taxon>Pleosporales</taxon>
        <taxon>Massarineae</taxon>
        <taxon>Periconiaceae</taxon>
        <taxon>Periconia</taxon>
    </lineage>
</organism>
<dbReference type="PANTHER" id="PTHR37538">
    <property type="entry name" value="BTB DOMAIN-CONTAINING PROTEIN"/>
    <property type="match status" value="1"/>
</dbReference>
<keyword evidence="3" id="KW-1185">Reference proteome</keyword>
<feature type="compositionally biased region" description="Basic residues" evidence="1">
    <location>
        <begin position="235"/>
        <end position="244"/>
    </location>
</feature>
<evidence type="ECO:0000313" key="2">
    <source>
        <dbReference type="EMBL" id="PVH96645.1"/>
    </source>
</evidence>
<dbReference type="Proteomes" id="UP000244855">
    <property type="component" value="Unassembled WGS sequence"/>
</dbReference>
<dbReference type="OrthoDB" id="3594103at2759"/>
<feature type="compositionally biased region" description="Basic residues" evidence="1">
    <location>
        <begin position="410"/>
        <end position="420"/>
    </location>
</feature>
<feature type="compositionally biased region" description="Polar residues" evidence="1">
    <location>
        <begin position="205"/>
        <end position="223"/>
    </location>
</feature>
<feature type="compositionally biased region" description="Polar residues" evidence="1">
    <location>
        <begin position="259"/>
        <end position="271"/>
    </location>
</feature>
<dbReference type="EMBL" id="KZ805459">
    <property type="protein sequence ID" value="PVH96645.1"/>
    <property type="molecule type" value="Genomic_DNA"/>
</dbReference>
<feature type="compositionally biased region" description="Acidic residues" evidence="1">
    <location>
        <begin position="375"/>
        <end position="385"/>
    </location>
</feature>
<feature type="region of interest" description="Disordered" evidence="1">
    <location>
        <begin position="188"/>
        <end position="275"/>
    </location>
</feature>
<proteinExistence type="predicted"/>
<feature type="compositionally biased region" description="Pro residues" evidence="1">
    <location>
        <begin position="386"/>
        <end position="397"/>
    </location>
</feature>
<protein>
    <submittedName>
        <fullName evidence="2">Uncharacterized protein</fullName>
    </submittedName>
</protein>